<dbReference type="GeneID" id="111597524"/>
<dbReference type="InterPro" id="IPR002999">
    <property type="entry name" value="Tudor"/>
</dbReference>
<dbReference type="CDD" id="cd20380">
    <property type="entry name" value="Tudor_TDRD13-like"/>
    <property type="match status" value="1"/>
</dbReference>
<dbReference type="InterPro" id="IPR049769">
    <property type="entry name" value="OTU_OTU"/>
</dbReference>
<reference evidence="5" key="1">
    <citation type="submission" date="2025-08" db="UniProtKB">
        <authorList>
            <consortium name="RefSeq"/>
        </authorList>
    </citation>
    <scope>IDENTIFICATION</scope>
    <source>
        <strain evidence="5">15085-1641.00</strain>
        <tissue evidence="5">Whole body</tissue>
    </source>
</reference>
<dbReference type="PROSITE" id="PS50802">
    <property type="entry name" value="OTU"/>
    <property type="match status" value="1"/>
</dbReference>
<protein>
    <submittedName>
        <fullName evidence="5">Protein ovarian tumor locus</fullName>
    </submittedName>
</protein>
<organism evidence="4 5">
    <name type="scientific">Drosophila hydei</name>
    <name type="common">Fruit fly</name>
    <dbReference type="NCBI Taxonomy" id="7224"/>
    <lineage>
        <taxon>Eukaryota</taxon>
        <taxon>Metazoa</taxon>
        <taxon>Ecdysozoa</taxon>
        <taxon>Arthropoda</taxon>
        <taxon>Hexapoda</taxon>
        <taxon>Insecta</taxon>
        <taxon>Pterygota</taxon>
        <taxon>Neoptera</taxon>
        <taxon>Endopterygota</taxon>
        <taxon>Diptera</taxon>
        <taxon>Brachycera</taxon>
        <taxon>Muscomorpha</taxon>
        <taxon>Ephydroidea</taxon>
        <taxon>Drosophilidae</taxon>
        <taxon>Drosophila</taxon>
    </lineage>
</organism>
<evidence type="ECO:0000259" key="3">
    <source>
        <dbReference type="PROSITE" id="PS50802"/>
    </source>
</evidence>
<dbReference type="GO" id="GO:0061578">
    <property type="term" value="F:K63-linked deubiquitinase activity"/>
    <property type="evidence" value="ECO:0007669"/>
    <property type="project" value="TreeGrafter"/>
</dbReference>
<dbReference type="Proteomes" id="UP000504633">
    <property type="component" value="Unplaced"/>
</dbReference>
<evidence type="ECO:0000259" key="2">
    <source>
        <dbReference type="PROSITE" id="PS50304"/>
    </source>
</evidence>
<feature type="domain" description="OTU" evidence="3">
    <location>
        <begin position="27"/>
        <end position="148"/>
    </location>
</feature>
<dbReference type="PANTHER" id="PTHR12419">
    <property type="entry name" value="OTU DOMAIN CONTAINING PROTEIN"/>
    <property type="match status" value="1"/>
</dbReference>
<name>A0A6J1LPR6_DROHY</name>
<evidence type="ECO:0000313" key="5">
    <source>
        <dbReference type="RefSeq" id="XP_023168070.2"/>
    </source>
</evidence>
<dbReference type="PANTHER" id="PTHR12419:SF115">
    <property type="entry name" value="PROTEIN OVARIAN TUMOR LOCUS-RELATED"/>
    <property type="match status" value="1"/>
</dbReference>
<feature type="compositionally biased region" description="Polar residues" evidence="1">
    <location>
        <begin position="720"/>
        <end position="735"/>
    </location>
</feature>
<evidence type="ECO:0000256" key="1">
    <source>
        <dbReference type="SAM" id="MobiDB-lite"/>
    </source>
</evidence>
<feature type="region of interest" description="Disordered" evidence="1">
    <location>
        <begin position="718"/>
        <end position="780"/>
    </location>
</feature>
<dbReference type="InterPro" id="IPR003323">
    <property type="entry name" value="OTU_dom"/>
</dbReference>
<dbReference type="CDD" id="cd22753">
    <property type="entry name" value="OTU_ALG13-like"/>
    <property type="match status" value="1"/>
</dbReference>
<feature type="compositionally biased region" description="Basic and acidic residues" evidence="1">
    <location>
        <begin position="500"/>
        <end position="513"/>
    </location>
</feature>
<feature type="region of interest" description="Disordered" evidence="1">
    <location>
        <begin position="661"/>
        <end position="686"/>
    </location>
</feature>
<feature type="compositionally biased region" description="Low complexity" evidence="1">
    <location>
        <begin position="515"/>
        <end position="527"/>
    </location>
</feature>
<sequence>MMLRRPITSGSRQAPDPYDQFLESRCMYRKHTARDASCLFRVIAEQMYDTQMLHYEVRLECVRFMTRKRRIFEQHVRGDFDSYMLDMAKPKTYGTMLELRALCCMYRRNVILFEPFNLGTSVTYNESYLDNFRVFYTNEFHFDSVYQLDYIETAAISQSISFKLLYKMLFKLPDVNFAVESMLHPQTFDWGNYEVELDPRGYFVRIVCSDGRFFSLDLPENTKCILENYKLCNFHNNRKQLKKVSVSSGPEPSSRRDLKLSLDLPLNTLVASESAEMLHMCPNPMNSCVRQLLDDGITPFPYKVAKSLDPYMYRNIEFDSWNDLRKEAKRYNVYANDYNFKVGAKCRVELLTDAERQLYTCHIQKIAADKSYSVVYVEQFGKKFLVPYEALHPVPPDEFRPWAVPFRYQRQMQRMHLAKLTQKAKPRWKKTKLYDVTNYFEASSVQYLQLDAWHDCPPVFNEHGTLQQQQQQQQPPPQPQQRQTQQQVEHNEAIELEQEQQPREQRFQPRDKPSPLQQPQQKQQAAAPVIGATTVPPMTPHPAKVPTAQFVNYMPMAGRAGQLPQQWRGSSQPMPDEFQAGIYPGPPLPADGCMFMHFGGYAPPPPISLQPPPPPFGATPYMFAPQPPPLPPPAASVMLPPLGTCNSSSNSCNMSTTATTTSKIAMRSSSEDQLEPRRSMHANGEDLPADLGTLRYFYNMGVDMHMRWSHMVPPEEQMRMHSSTNVNQNHNNTDQPQKENNDDSVALVANSTPPPSPIAATAVNSPSAFGTEANADKNRARTKRGAFNKMRSKRPEQLSDLNKDPHLSHAMLLPTPTPSPNTNGNQFNFYPTLHAPPGQQALPPPPLPPPIFFAPHKGGQSPFTWGMAPPPVAMPYERINNYTMEASGVNAQQSPPVVYGPPRH</sequence>
<dbReference type="PROSITE" id="PS50304">
    <property type="entry name" value="TUDOR"/>
    <property type="match status" value="1"/>
</dbReference>
<dbReference type="InterPro" id="IPR050704">
    <property type="entry name" value="Peptidase_C85-like"/>
</dbReference>
<dbReference type="OMA" id="QLYTCHI"/>
<feature type="region of interest" description="Disordered" evidence="1">
    <location>
        <begin position="464"/>
        <end position="527"/>
    </location>
</feature>
<dbReference type="AlphaFoldDB" id="A0A6J1LPR6"/>
<accession>A0A6J1LPR6</accession>
<dbReference type="InterPro" id="IPR049770">
    <property type="entry name" value="OTU_Tudor"/>
</dbReference>
<dbReference type="KEGG" id="dhe:111597524"/>
<dbReference type="Pfam" id="PF02338">
    <property type="entry name" value="OTU"/>
    <property type="match status" value="1"/>
</dbReference>
<keyword evidence="4" id="KW-1185">Reference proteome</keyword>
<proteinExistence type="predicted"/>
<dbReference type="OrthoDB" id="10017659at2759"/>
<gene>
    <name evidence="5" type="primary">LOC111597524</name>
</gene>
<dbReference type="InterPro" id="IPR038765">
    <property type="entry name" value="Papain-like_cys_pep_sf"/>
</dbReference>
<feature type="domain" description="Tudor" evidence="2">
    <location>
        <begin position="339"/>
        <end position="401"/>
    </location>
</feature>
<evidence type="ECO:0000313" key="4">
    <source>
        <dbReference type="Proteomes" id="UP000504633"/>
    </source>
</evidence>
<dbReference type="SUPFAM" id="SSF54001">
    <property type="entry name" value="Cysteine proteinases"/>
    <property type="match status" value="1"/>
</dbReference>
<dbReference type="Gene3D" id="3.90.70.80">
    <property type="match status" value="1"/>
</dbReference>
<dbReference type="RefSeq" id="XP_023168070.2">
    <property type="nucleotide sequence ID" value="XM_023312302.2"/>
</dbReference>